<dbReference type="NCBIfam" id="TIGR04131">
    <property type="entry name" value="Bac_Flav_CTERM"/>
    <property type="match status" value="1"/>
</dbReference>
<protein>
    <submittedName>
        <fullName evidence="3">T9SS type B sorting domain-containing protein</fullName>
    </submittedName>
</protein>
<dbReference type="AlphaFoldDB" id="A0A9X3I102"/>
<dbReference type="EMBL" id="JAPJDA010000011">
    <property type="protein sequence ID" value="MCX2838069.1"/>
    <property type="molecule type" value="Genomic_DNA"/>
</dbReference>
<keyword evidence="4" id="KW-1185">Reference proteome</keyword>
<sequence>MRVSCFLIFFLLSGNVFSQLGFCPGSKGDAIFHEDFSSGTLPAGTTSYPRVSGDPQDGYYTISSTIGQGIQDWHSSLPNTTLSNGNALIVNADDKNAGLFFKREISGLCEATTYEFSAYLMNILSPIRTGCANGGIPINVRFQIWDKTDTQLLAEGDTGDIHSSSTPYWEQFALTFQSQPGQDLVILKMFNNGIGGCGNDLAIDDIIFRSCGDLTEITSGTTAGSSLEVCEPDAPVSVALTATPDHTVYKSHAFQWQESTDANNWQDILGATGTVYSSPAINSTRYYRVKVAENSVNLDDNLCSSVSESFAVYFVETPLAPVSSGDENICEGDPFPALKVNVEPDESVTWFDKVTGGVEVGTGNSFVPTAAGTYYAEAVKSGFNCEPGPRTPVTLKIFTVPQTMDEELQLCAGNTVELDAGPGNFSYNWSTGASGRTISVTNPGNYSVIVTNSNGCSALRTFEVAAVAVAEIAKITSEANRVIIEAANSGEFEFSLDGIHFQQSNVFQNISGGIYTAYIRDLEGCKTVSEEFPHIVIPQFITPNSDGFNDNFELKGVEYFSNSEIRIFDRYGKLLAAGSGAGFSWNGTYNGKELPSEDYWYQIFIDGFEPQKGHFSLKR</sequence>
<evidence type="ECO:0000256" key="1">
    <source>
        <dbReference type="SAM" id="SignalP"/>
    </source>
</evidence>
<keyword evidence="1" id="KW-0732">Signal</keyword>
<dbReference type="Proteomes" id="UP001148482">
    <property type="component" value="Unassembled WGS sequence"/>
</dbReference>
<dbReference type="InterPro" id="IPR044023">
    <property type="entry name" value="Ig_7"/>
</dbReference>
<organism evidence="3 4">
    <name type="scientific">Salinimicrobium profundisediminis</name>
    <dbReference type="NCBI Taxonomy" id="2994553"/>
    <lineage>
        <taxon>Bacteria</taxon>
        <taxon>Pseudomonadati</taxon>
        <taxon>Bacteroidota</taxon>
        <taxon>Flavobacteriia</taxon>
        <taxon>Flavobacteriales</taxon>
        <taxon>Flavobacteriaceae</taxon>
        <taxon>Salinimicrobium</taxon>
    </lineage>
</organism>
<evidence type="ECO:0000313" key="3">
    <source>
        <dbReference type="EMBL" id="MCX2838069.1"/>
    </source>
</evidence>
<feature type="domain" description="Ig-like" evidence="2">
    <location>
        <begin position="318"/>
        <end position="397"/>
    </location>
</feature>
<gene>
    <name evidence="3" type="ORF">OQ279_07860</name>
</gene>
<dbReference type="Pfam" id="PF13585">
    <property type="entry name" value="CHU_C"/>
    <property type="match status" value="1"/>
</dbReference>
<reference evidence="3" key="1">
    <citation type="submission" date="2022-11" db="EMBL/GenBank/DDBJ databases">
        <title>Salinimicrobium profundisediminis sp. nov., isolated from deep-sea sediment of the Mariana Trench.</title>
        <authorList>
            <person name="Fu H."/>
        </authorList>
    </citation>
    <scope>NUCLEOTIDE SEQUENCE</scope>
    <source>
        <strain evidence="3">MT39</strain>
    </source>
</reference>
<dbReference type="Gene3D" id="2.60.40.2700">
    <property type="match status" value="1"/>
</dbReference>
<dbReference type="Pfam" id="PF19081">
    <property type="entry name" value="Ig_7"/>
    <property type="match status" value="1"/>
</dbReference>
<evidence type="ECO:0000313" key="4">
    <source>
        <dbReference type="Proteomes" id="UP001148482"/>
    </source>
</evidence>
<comment type="caution">
    <text evidence="3">The sequence shown here is derived from an EMBL/GenBank/DDBJ whole genome shotgun (WGS) entry which is preliminary data.</text>
</comment>
<feature type="chain" id="PRO_5040884405" evidence="1">
    <location>
        <begin position="19"/>
        <end position="619"/>
    </location>
</feature>
<accession>A0A9X3I102</accession>
<dbReference type="InterPro" id="IPR026341">
    <property type="entry name" value="T9SS_type_B"/>
</dbReference>
<dbReference type="RefSeq" id="WP_266069323.1">
    <property type="nucleotide sequence ID" value="NZ_JAPJDA010000011.1"/>
</dbReference>
<name>A0A9X3I102_9FLAO</name>
<proteinExistence type="predicted"/>
<evidence type="ECO:0000259" key="2">
    <source>
        <dbReference type="Pfam" id="PF19081"/>
    </source>
</evidence>
<feature type="signal peptide" evidence="1">
    <location>
        <begin position="1"/>
        <end position="18"/>
    </location>
</feature>